<keyword evidence="3" id="KW-1185">Reference proteome</keyword>
<gene>
    <name evidence="2" type="ORF">BDZ31_002015</name>
</gene>
<protein>
    <submittedName>
        <fullName evidence="2">Antitoxin component of MazEF toxin-antitoxin module</fullName>
    </submittedName>
</protein>
<feature type="domain" description="SpoVT-AbrB" evidence="1">
    <location>
        <begin position="7"/>
        <end position="52"/>
    </location>
</feature>
<dbReference type="InterPro" id="IPR037914">
    <property type="entry name" value="SpoVT-AbrB_sf"/>
</dbReference>
<dbReference type="AlphaFoldDB" id="A0A840IC11"/>
<reference evidence="2 3" key="1">
    <citation type="submission" date="2020-08" db="EMBL/GenBank/DDBJ databases">
        <title>Genomic Encyclopedia of Archaeal and Bacterial Type Strains, Phase II (KMG-II): from individual species to whole genera.</title>
        <authorList>
            <person name="Goeker M."/>
        </authorList>
    </citation>
    <scope>NUCLEOTIDE SEQUENCE [LARGE SCALE GENOMIC DNA]</scope>
    <source>
        <strain evidence="2 3">DSM 23288</strain>
    </source>
</reference>
<proteinExistence type="predicted"/>
<comment type="caution">
    <text evidence="2">The sequence shown here is derived from an EMBL/GenBank/DDBJ whole genome shotgun (WGS) entry which is preliminary data.</text>
</comment>
<sequence>MRIVKVRRVGNSNVVSIPRELEARGYTPGTSVLVEEMPDGELRIMRTDQVREQIRDVGRRIVGERSEALRNLAEHDPDRASPRA</sequence>
<dbReference type="RefSeq" id="WP_183341615.1">
    <property type="nucleotide sequence ID" value="NZ_JACHNU010000002.1"/>
</dbReference>
<dbReference type="EMBL" id="JACHNU010000002">
    <property type="protein sequence ID" value="MBB4662429.1"/>
    <property type="molecule type" value="Genomic_DNA"/>
</dbReference>
<organism evidence="2 3">
    <name type="scientific">Conexibacter arvalis</name>
    <dbReference type="NCBI Taxonomy" id="912552"/>
    <lineage>
        <taxon>Bacteria</taxon>
        <taxon>Bacillati</taxon>
        <taxon>Actinomycetota</taxon>
        <taxon>Thermoleophilia</taxon>
        <taxon>Solirubrobacterales</taxon>
        <taxon>Conexibacteraceae</taxon>
        <taxon>Conexibacter</taxon>
    </lineage>
</organism>
<evidence type="ECO:0000313" key="2">
    <source>
        <dbReference type="EMBL" id="MBB4662429.1"/>
    </source>
</evidence>
<dbReference type="SUPFAM" id="SSF89447">
    <property type="entry name" value="AbrB/MazE/MraZ-like"/>
    <property type="match status" value="1"/>
</dbReference>
<accession>A0A840IC11</accession>
<dbReference type="SMART" id="SM00966">
    <property type="entry name" value="SpoVT_AbrB"/>
    <property type="match status" value="1"/>
</dbReference>
<evidence type="ECO:0000313" key="3">
    <source>
        <dbReference type="Proteomes" id="UP000585272"/>
    </source>
</evidence>
<dbReference type="Proteomes" id="UP000585272">
    <property type="component" value="Unassembled WGS sequence"/>
</dbReference>
<evidence type="ECO:0000259" key="1">
    <source>
        <dbReference type="SMART" id="SM00966"/>
    </source>
</evidence>
<dbReference type="InterPro" id="IPR007159">
    <property type="entry name" value="SpoVT-AbrB_dom"/>
</dbReference>
<name>A0A840IC11_9ACTN</name>
<dbReference type="GO" id="GO:0003677">
    <property type="term" value="F:DNA binding"/>
    <property type="evidence" value="ECO:0007669"/>
    <property type="project" value="InterPro"/>
</dbReference>